<dbReference type="Proteomes" id="UP000093501">
    <property type="component" value="Unassembled WGS sequence"/>
</dbReference>
<organism evidence="1 2">
    <name type="scientific">Tessaracoccus lapidicaptus</name>
    <dbReference type="NCBI Taxonomy" id="1427523"/>
    <lineage>
        <taxon>Bacteria</taxon>
        <taxon>Bacillati</taxon>
        <taxon>Actinomycetota</taxon>
        <taxon>Actinomycetes</taxon>
        <taxon>Propionibacteriales</taxon>
        <taxon>Propionibacteriaceae</taxon>
        <taxon>Tessaracoccus</taxon>
    </lineage>
</organism>
<accession>A0A1C0AK22</accession>
<dbReference type="AlphaFoldDB" id="A0A1C0AK22"/>
<dbReference type="EMBL" id="MBQD01000023">
    <property type="protein sequence ID" value="OCL32959.1"/>
    <property type="molecule type" value="Genomic_DNA"/>
</dbReference>
<name>A0A1C0AK22_9ACTN</name>
<evidence type="ECO:0000313" key="2">
    <source>
        <dbReference type="Proteomes" id="UP000093501"/>
    </source>
</evidence>
<proteinExistence type="predicted"/>
<dbReference type="SUPFAM" id="SSF49503">
    <property type="entry name" value="Cupredoxins"/>
    <property type="match status" value="1"/>
</dbReference>
<comment type="caution">
    <text evidence="1">The sequence shown here is derived from an EMBL/GenBank/DDBJ whole genome shotgun (WGS) entry which is preliminary data.</text>
</comment>
<keyword evidence="2" id="KW-1185">Reference proteome</keyword>
<dbReference type="Gene3D" id="2.60.40.420">
    <property type="entry name" value="Cupredoxins - blue copper proteins"/>
    <property type="match status" value="1"/>
</dbReference>
<dbReference type="InterPro" id="IPR008972">
    <property type="entry name" value="Cupredoxin"/>
</dbReference>
<reference evidence="2" key="1">
    <citation type="submission" date="2016-07" db="EMBL/GenBank/DDBJ databases">
        <authorList>
            <person name="Florea S."/>
            <person name="Webb J.S."/>
            <person name="Jaromczyk J."/>
            <person name="Schardl C.L."/>
        </authorList>
    </citation>
    <scope>NUCLEOTIDE SEQUENCE [LARGE SCALE GENOMIC DNA]</scope>
    <source>
        <strain evidence="2">IPBSL-7</strain>
    </source>
</reference>
<dbReference type="PROSITE" id="PS51257">
    <property type="entry name" value="PROKAR_LIPOPROTEIN"/>
    <property type="match status" value="1"/>
</dbReference>
<protein>
    <submittedName>
        <fullName evidence="1">Uncharacterized protein</fullName>
    </submittedName>
</protein>
<sequence>MMRTLGLLLLPPLLLLAGCGSPDAAPVTVDLTVTDPPAATRTVDVPLGATLTLRITTPTDDRVHVHGYEIEADLPAGVATDVTFDASMAGTYEVESHVTDAVWLDLVVR</sequence>
<gene>
    <name evidence="1" type="ORF">BCR15_06590</name>
</gene>
<dbReference type="RefSeq" id="WP_068752066.1">
    <property type="nucleotide sequence ID" value="NZ_LR214441.1"/>
</dbReference>
<evidence type="ECO:0000313" key="1">
    <source>
        <dbReference type="EMBL" id="OCL32959.1"/>
    </source>
</evidence>